<accession>A0ABD2K673</accession>
<organism evidence="5 6">
    <name type="scientific">Heterodera trifolii</name>
    <dbReference type="NCBI Taxonomy" id="157864"/>
    <lineage>
        <taxon>Eukaryota</taxon>
        <taxon>Metazoa</taxon>
        <taxon>Ecdysozoa</taxon>
        <taxon>Nematoda</taxon>
        <taxon>Chromadorea</taxon>
        <taxon>Rhabditida</taxon>
        <taxon>Tylenchina</taxon>
        <taxon>Tylenchomorpha</taxon>
        <taxon>Tylenchoidea</taxon>
        <taxon>Heteroderidae</taxon>
        <taxon>Heteroderinae</taxon>
        <taxon>Heterodera</taxon>
    </lineage>
</organism>
<dbReference type="SUPFAM" id="SSF57716">
    <property type="entry name" value="Glucocorticoid receptor-like (DNA-binding domain)"/>
    <property type="match status" value="1"/>
</dbReference>
<sequence length="193" mass="22721">MIVSKSFNFCRTAFASFVRRAFASSSASGGPPPPSLEGAAAEFPSASDETEEPLQAERKRYDYNGETLRELGYDKYPYYVERAWWTEGKRMTFWPHWRQLADIKRRRLVAEWGPMRMRYKAMKTNDILPRVIIDEFQERMDNMPRRAHPVLIIQMCQFTSKRRGKLNKFRVSRHCFRDIADRGGLSGIQRSIW</sequence>
<dbReference type="Gene3D" id="1.10.287.1480">
    <property type="match status" value="1"/>
</dbReference>
<evidence type="ECO:0000256" key="2">
    <source>
        <dbReference type="ARBA" id="ARBA00022980"/>
    </source>
</evidence>
<feature type="region of interest" description="Disordered" evidence="4">
    <location>
        <begin position="28"/>
        <end position="59"/>
    </location>
</feature>
<reference evidence="5 6" key="1">
    <citation type="submission" date="2024-10" db="EMBL/GenBank/DDBJ databases">
        <authorList>
            <person name="Kim D."/>
        </authorList>
    </citation>
    <scope>NUCLEOTIDE SEQUENCE [LARGE SCALE GENOMIC DNA]</scope>
    <source>
        <strain evidence="5">BH-2024</strain>
    </source>
</reference>
<keyword evidence="6" id="KW-1185">Reference proteome</keyword>
<evidence type="ECO:0000256" key="4">
    <source>
        <dbReference type="SAM" id="MobiDB-lite"/>
    </source>
</evidence>
<dbReference type="AlphaFoldDB" id="A0ABD2K673"/>
<evidence type="ECO:0008006" key="7">
    <source>
        <dbReference type="Google" id="ProtNLM"/>
    </source>
</evidence>
<evidence type="ECO:0000256" key="3">
    <source>
        <dbReference type="ARBA" id="ARBA00023274"/>
    </source>
</evidence>
<gene>
    <name evidence="5" type="ORF">niasHT_027654</name>
</gene>
<evidence type="ECO:0000256" key="1">
    <source>
        <dbReference type="ARBA" id="ARBA00009083"/>
    </source>
</evidence>
<comment type="caution">
    <text evidence="5">The sequence shown here is derived from an EMBL/GenBank/DDBJ whole genome shotgun (WGS) entry which is preliminary data.</text>
</comment>
<comment type="similarity">
    <text evidence="1">Belongs to the universal ribosomal protein uS14 family.</text>
</comment>
<dbReference type="Pfam" id="PF00253">
    <property type="entry name" value="Ribosomal_S14"/>
    <property type="match status" value="1"/>
</dbReference>
<dbReference type="InterPro" id="IPR001209">
    <property type="entry name" value="Ribosomal_uS14"/>
</dbReference>
<dbReference type="Proteomes" id="UP001620626">
    <property type="component" value="Unassembled WGS sequence"/>
</dbReference>
<dbReference type="PANTHER" id="PTHR19836:SF19">
    <property type="entry name" value="SMALL RIBOSOMAL SUBUNIT PROTEIN US14M"/>
    <property type="match status" value="1"/>
</dbReference>
<dbReference type="GO" id="GO:1990904">
    <property type="term" value="C:ribonucleoprotein complex"/>
    <property type="evidence" value="ECO:0007669"/>
    <property type="project" value="UniProtKB-KW"/>
</dbReference>
<protein>
    <recommendedName>
        <fullName evidence="7">Ribosomal protein S14</fullName>
    </recommendedName>
</protein>
<keyword evidence="2" id="KW-0689">Ribosomal protein</keyword>
<keyword evidence="3" id="KW-0687">Ribonucleoprotein</keyword>
<dbReference type="PANTHER" id="PTHR19836">
    <property type="entry name" value="30S RIBOSOMAL PROTEIN S14"/>
    <property type="match status" value="1"/>
</dbReference>
<dbReference type="GO" id="GO:0005737">
    <property type="term" value="C:cytoplasm"/>
    <property type="evidence" value="ECO:0007669"/>
    <property type="project" value="UniProtKB-ARBA"/>
</dbReference>
<dbReference type="GO" id="GO:0005840">
    <property type="term" value="C:ribosome"/>
    <property type="evidence" value="ECO:0007669"/>
    <property type="project" value="UniProtKB-KW"/>
</dbReference>
<evidence type="ECO:0000313" key="6">
    <source>
        <dbReference type="Proteomes" id="UP001620626"/>
    </source>
</evidence>
<name>A0ABD2K673_9BILA</name>
<evidence type="ECO:0000313" key="5">
    <source>
        <dbReference type="EMBL" id="KAL3098109.1"/>
    </source>
</evidence>
<proteinExistence type="inferred from homology"/>
<dbReference type="EMBL" id="JBICBT010000830">
    <property type="protein sequence ID" value="KAL3098109.1"/>
    <property type="molecule type" value="Genomic_DNA"/>
</dbReference>